<evidence type="ECO:0000313" key="14">
    <source>
        <dbReference type="Proteomes" id="UP000093000"/>
    </source>
</evidence>
<keyword evidence="7 10" id="KW-1133">Transmembrane helix</keyword>
<evidence type="ECO:0000256" key="10">
    <source>
        <dbReference type="SAM" id="Phobius"/>
    </source>
</evidence>
<feature type="signal peptide" evidence="11">
    <location>
        <begin position="1"/>
        <end position="19"/>
    </location>
</feature>
<gene>
    <name evidence="13" type="ORF">A0J61_05645</name>
</gene>
<keyword evidence="6" id="KW-0256">Endoplasmic reticulum</keyword>
<reference evidence="13 14" key="1">
    <citation type="submission" date="2016-03" db="EMBL/GenBank/DDBJ databases">
        <title>Choanephora cucurbitarum.</title>
        <authorList>
            <person name="Min B."/>
            <person name="Park H."/>
            <person name="Park J.-H."/>
            <person name="Shin H.-D."/>
            <person name="Choi I.-G."/>
        </authorList>
    </citation>
    <scope>NUCLEOTIDE SEQUENCE [LARGE SCALE GENOMIC DNA]</scope>
    <source>
        <strain evidence="13 14">KUS-F28377</strain>
    </source>
</reference>
<keyword evidence="8 10" id="KW-0472">Membrane</keyword>
<evidence type="ECO:0000256" key="6">
    <source>
        <dbReference type="ARBA" id="ARBA00022824"/>
    </source>
</evidence>
<dbReference type="InterPro" id="IPR046756">
    <property type="entry name" value="VAS1/VOA1_TM"/>
</dbReference>
<dbReference type="Pfam" id="PF20520">
    <property type="entry name" value="Ac45-VOA1_TM"/>
    <property type="match status" value="1"/>
</dbReference>
<evidence type="ECO:0000256" key="4">
    <source>
        <dbReference type="ARBA" id="ARBA00022692"/>
    </source>
</evidence>
<evidence type="ECO:0000256" key="7">
    <source>
        <dbReference type="ARBA" id="ARBA00022989"/>
    </source>
</evidence>
<dbReference type="InParanoid" id="A0A1C7NC34"/>
<keyword evidence="14" id="KW-1185">Reference proteome</keyword>
<evidence type="ECO:0000256" key="3">
    <source>
        <dbReference type="ARBA" id="ARBA00022089"/>
    </source>
</evidence>
<dbReference type="AlphaFoldDB" id="A0A1C7NC34"/>
<dbReference type="OrthoDB" id="10029326at2759"/>
<name>A0A1C7NC34_9FUNG</name>
<evidence type="ECO:0000256" key="9">
    <source>
        <dbReference type="ARBA" id="ARBA00023316"/>
    </source>
</evidence>
<comment type="caution">
    <text evidence="13">The sequence shown here is derived from an EMBL/GenBank/DDBJ whole genome shotgun (WGS) entry which is preliminary data.</text>
</comment>
<feature type="domain" description="V-type proton ATPase subunit S1/VOA1 transmembrane" evidence="12">
    <location>
        <begin position="226"/>
        <end position="263"/>
    </location>
</feature>
<keyword evidence="4 10" id="KW-0812">Transmembrane</keyword>
<dbReference type="GO" id="GO:0005789">
    <property type="term" value="C:endoplasmic reticulum membrane"/>
    <property type="evidence" value="ECO:0007669"/>
    <property type="project" value="UniProtKB-SubCell"/>
</dbReference>
<accession>A0A1C7NC34</accession>
<evidence type="ECO:0000256" key="2">
    <source>
        <dbReference type="ARBA" id="ARBA00008203"/>
    </source>
</evidence>
<comment type="subcellular location">
    <subcellularLocation>
        <location evidence="1">Endoplasmic reticulum membrane</location>
        <topology evidence="1">Single-pass membrane protein</topology>
    </subcellularLocation>
</comment>
<dbReference type="STRING" id="101091.A0A1C7NC34"/>
<evidence type="ECO:0000256" key="11">
    <source>
        <dbReference type="SAM" id="SignalP"/>
    </source>
</evidence>
<dbReference type="GO" id="GO:0071555">
    <property type="term" value="P:cell wall organization"/>
    <property type="evidence" value="ECO:0007669"/>
    <property type="project" value="UniProtKB-KW"/>
</dbReference>
<evidence type="ECO:0000256" key="8">
    <source>
        <dbReference type="ARBA" id="ARBA00023136"/>
    </source>
</evidence>
<evidence type="ECO:0000256" key="1">
    <source>
        <dbReference type="ARBA" id="ARBA00004389"/>
    </source>
</evidence>
<comment type="similarity">
    <text evidence="2">Belongs to the BIG1 family.</text>
</comment>
<feature type="chain" id="PRO_5008889603" description="Protein BIG1" evidence="11">
    <location>
        <begin position="20"/>
        <end position="273"/>
    </location>
</feature>
<dbReference type="PANTHER" id="PTHR28285:SF1">
    <property type="entry name" value="PROTEIN BIG1"/>
    <property type="match status" value="1"/>
</dbReference>
<protein>
    <recommendedName>
        <fullName evidence="3">Protein BIG1</fullName>
    </recommendedName>
</protein>
<organism evidence="13 14">
    <name type="scientific">Choanephora cucurbitarum</name>
    <dbReference type="NCBI Taxonomy" id="101091"/>
    <lineage>
        <taxon>Eukaryota</taxon>
        <taxon>Fungi</taxon>
        <taxon>Fungi incertae sedis</taxon>
        <taxon>Mucoromycota</taxon>
        <taxon>Mucoromycotina</taxon>
        <taxon>Mucoromycetes</taxon>
        <taxon>Mucorales</taxon>
        <taxon>Mucorineae</taxon>
        <taxon>Choanephoraceae</taxon>
        <taxon>Choanephoroideae</taxon>
        <taxon>Choanephora</taxon>
    </lineage>
</organism>
<proteinExistence type="inferred from homology"/>
<feature type="transmembrane region" description="Helical" evidence="10">
    <location>
        <begin position="232"/>
        <end position="254"/>
    </location>
</feature>
<evidence type="ECO:0000259" key="12">
    <source>
        <dbReference type="Pfam" id="PF20520"/>
    </source>
</evidence>
<sequence length="273" mass="29828">MKLLATATTLFSLTSVVLAYEASSVPCLMWSPKNYIVDNAKSNSQIVLSSSDATSTILSSLSSDICSAKVITLVNQPEIQSTTLARHGYENAFSQLKEYNSEAATRTQIKYISNGVDVEQVAKQIASQCDAEVSTLDPSAVARENFVAKNAPVVAIVPLPSSNNDVNILEDNNKLLDQVLETVKEEVHDDYVVIYTSSSAKPSSSQTLRRRAPQAPQDLPIFKKYQLFTPGVFMVLGVVFLFMFIAGTGITWLVGIQTPLRFEGPANKQKKQQ</sequence>
<dbReference type="Proteomes" id="UP000093000">
    <property type="component" value="Unassembled WGS sequence"/>
</dbReference>
<dbReference type="EMBL" id="LUGH01000311">
    <property type="protein sequence ID" value="OBZ86299.1"/>
    <property type="molecule type" value="Genomic_DNA"/>
</dbReference>
<dbReference type="GO" id="GO:0006078">
    <property type="term" value="P:(1-&gt;6)-beta-D-glucan biosynthetic process"/>
    <property type="evidence" value="ECO:0007669"/>
    <property type="project" value="TreeGrafter"/>
</dbReference>
<dbReference type="InterPro" id="IPR037654">
    <property type="entry name" value="Big1"/>
</dbReference>
<dbReference type="PANTHER" id="PTHR28285">
    <property type="entry name" value="PROTEIN BIG1"/>
    <property type="match status" value="1"/>
</dbReference>
<keyword evidence="5 11" id="KW-0732">Signal</keyword>
<dbReference type="GO" id="GO:0009272">
    <property type="term" value="P:fungal-type cell wall biogenesis"/>
    <property type="evidence" value="ECO:0007669"/>
    <property type="project" value="TreeGrafter"/>
</dbReference>
<evidence type="ECO:0000256" key="5">
    <source>
        <dbReference type="ARBA" id="ARBA00022729"/>
    </source>
</evidence>
<evidence type="ECO:0000313" key="13">
    <source>
        <dbReference type="EMBL" id="OBZ86299.1"/>
    </source>
</evidence>
<keyword evidence="9" id="KW-0961">Cell wall biogenesis/degradation</keyword>